<dbReference type="PANTHER" id="PTHR33653">
    <property type="entry name" value="RIBONUCLEASE VAPC2"/>
    <property type="match status" value="1"/>
</dbReference>
<feature type="domain" description="PIN" evidence="9">
    <location>
        <begin position="6"/>
        <end position="123"/>
    </location>
</feature>
<accession>A0A6B3BXC7</accession>
<evidence type="ECO:0000256" key="1">
    <source>
        <dbReference type="ARBA" id="ARBA00001946"/>
    </source>
</evidence>
<protein>
    <recommendedName>
        <fullName evidence="8">Ribonuclease VapC</fullName>
        <shortName evidence="8">RNase VapC</shortName>
        <ecNumber evidence="8">3.1.-.-</ecNumber>
    </recommendedName>
    <alternativeName>
        <fullName evidence="8">Toxin VapC</fullName>
    </alternativeName>
</protein>
<dbReference type="InterPro" id="IPR022907">
    <property type="entry name" value="VapC_family"/>
</dbReference>
<evidence type="ECO:0000256" key="4">
    <source>
        <dbReference type="ARBA" id="ARBA00022723"/>
    </source>
</evidence>
<evidence type="ECO:0000256" key="8">
    <source>
        <dbReference type="HAMAP-Rule" id="MF_00265"/>
    </source>
</evidence>
<comment type="similarity">
    <text evidence="7 8">Belongs to the PINc/VapC protein family.</text>
</comment>
<keyword evidence="3 8" id="KW-0540">Nuclease</keyword>
<keyword evidence="2 8" id="KW-1277">Toxin-antitoxin system</keyword>
<evidence type="ECO:0000256" key="5">
    <source>
        <dbReference type="ARBA" id="ARBA00022801"/>
    </source>
</evidence>
<dbReference type="RefSeq" id="WP_164317538.1">
    <property type="nucleotide sequence ID" value="NZ_JAAGLU010000021.1"/>
</dbReference>
<dbReference type="CDD" id="cd18755">
    <property type="entry name" value="PIN_MtVapC3_VapC21-like"/>
    <property type="match status" value="1"/>
</dbReference>
<dbReference type="PANTHER" id="PTHR33653:SF1">
    <property type="entry name" value="RIBONUCLEASE VAPC2"/>
    <property type="match status" value="1"/>
</dbReference>
<dbReference type="GO" id="GO:0090729">
    <property type="term" value="F:toxin activity"/>
    <property type="evidence" value="ECO:0007669"/>
    <property type="project" value="UniProtKB-KW"/>
</dbReference>
<dbReference type="InterPro" id="IPR002716">
    <property type="entry name" value="PIN_dom"/>
</dbReference>
<feature type="binding site" evidence="8">
    <location>
        <position position="9"/>
    </location>
    <ligand>
        <name>Mg(2+)</name>
        <dbReference type="ChEBI" id="CHEBI:18420"/>
    </ligand>
</feature>
<dbReference type="HAMAP" id="MF_00265">
    <property type="entry name" value="VapC_Nob1"/>
    <property type="match status" value="1"/>
</dbReference>
<dbReference type="GO" id="GO:0000287">
    <property type="term" value="F:magnesium ion binding"/>
    <property type="evidence" value="ECO:0007669"/>
    <property type="project" value="UniProtKB-UniRule"/>
</dbReference>
<dbReference type="AlphaFoldDB" id="A0A6B3BXC7"/>
<dbReference type="GO" id="GO:0016787">
    <property type="term" value="F:hydrolase activity"/>
    <property type="evidence" value="ECO:0007669"/>
    <property type="project" value="UniProtKB-KW"/>
</dbReference>
<evidence type="ECO:0000256" key="6">
    <source>
        <dbReference type="ARBA" id="ARBA00022842"/>
    </source>
</evidence>
<gene>
    <name evidence="8" type="primary">vapC</name>
    <name evidence="10" type="ORF">G3I71_25240</name>
</gene>
<dbReference type="SUPFAM" id="SSF88723">
    <property type="entry name" value="PIN domain-like"/>
    <property type="match status" value="1"/>
</dbReference>
<evidence type="ECO:0000256" key="3">
    <source>
        <dbReference type="ARBA" id="ARBA00022722"/>
    </source>
</evidence>
<organism evidence="10">
    <name type="scientific">Streptomyces sp. SID12501</name>
    <dbReference type="NCBI Taxonomy" id="2706042"/>
    <lineage>
        <taxon>Bacteria</taxon>
        <taxon>Bacillati</taxon>
        <taxon>Actinomycetota</taxon>
        <taxon>Actinomycetes</taxon>
        <taxon>Kitasatosporales</taxon>
        <taxon>Streptomycetaceae</taxon>
        <taxon>Streptomyces</taxon>
    </lineage>
</organism>
<evidence type="ECO:0000256" key="2">
    <source>
        <dbReference type="ARBA" id="ARBA00022649"/>
    </source>
</evidence>
<dbReference type="InterPro" id="IPR050556">
    <property type="entry name" value="Type_II_TA_system_RNase"/>
</dbReference>
<feature type="binding site" evidence="8">
    <location>
        <position position="97"/>
    </location>
    <ligand>
        <name>Mg(2+)</name>
        <dbReference type="ChEBI" id="CHEBI:18420"/>
    </ligand>
</feature>
<evidence type="ECO:0000259" key="9">
    <source>
        <dbReference type="Pfam" id="PF01850"/>
    </source>
</evidence>
<keyword evidence="6 8" id="KW-0460">Magnesium</keyword>
<evidence type="ECO:0000313" key="10">
    <source>
        <dbReference type="EMBL" id="NEC89043.1"/>
    </source>
</evidence>
<dbReference type="Pfam" id="PF01850">
    <property type="entry name" value="PIN"/>
    <property type="match status" value="1"/>
</dbReference>
<proteinExistence type="inferred from homology"/>
<sequence length="139" mass="15244">MAVERYLVDKSVWARTGNPSVRAVLMPLMQRGLLATCAVIDLEILFSARNGEEHAAGRSVRKGFEWLPLTDEIGARAIEVQGLLADKGMHREASIPDLLIAATAERHGVTVLHYDGDFDHIAEITGQSVEWVVERGSVP</sequence>
<comment type="cofactor">
    <cofactor evidence="1 8">
        <name>Mg(2+)</name>
        <dbReference type="ChEBI" id="CHEBI:18420"/>
    </cofactor>
</comment>
<evidence type="ECO:0000256" key="7">
    <source>
        <dbReference type="ARBA" id="ARBA00038093"/>
    </source>
</evidence>
<dbReference type="Gene3D" id="3.40.50.1010">
    <property type="entry name" value="5'-nuclease"/>
    <property type="match status" value="1"/>
</dbReference>
<reference evidence="10" key="1">
    <citation type="submission" date="2020-01" db="EMBL/GenBank/DDBJ databases">
        <title>Insect and environment-associated Actinomycetes.</title>
        <authorList>
            <person name="Currrie C."/>
            <person name="Chevrette M."/>
            <person name="Carlson C."/>
            <person name="Stubbendieck R."/>
            <person name="Wendt-Pienkowski E."/>
        </authorList>
    </citation>
    <scope>NUCLEOTIDE SEQUENCE</scope>
    <source>
        <strain evidence="10">SID12501</strain>
    </source>
</reference>
<name>A0A6B3BXC7_9ACTN</name>
<comment type="function">
    <text evidence="8">Toxic component of a toxin-antitoxin (TA) system. An RNase.</text>
</comment>
<keyword evidence="5 8" id="KW-0378">Hydrolase</keyword>
<dbReference type="InterPro" id="IPR029060">
    <property type="entry name" value="PIN-like_dom_sf"/>
</dbReference>
<dbReference type="EMBL" id="JAAGLU010000021">
    <property type="protein sequence ID" value="NEC89043.1"/>
    <property type="molecule type" value="Genomic_DNA"/>
</dbReference>
<dbReference type="EC" id="3.1.-.-" evidence="8"/>
<comment type="caution">
    <text evidence="10">The sequence shown here is derived from an EMBL/GenBank/DDBJ whole genome shotgun (WGS) entry which is preliminary data.</text>
</comment>
<keyword evidence="4 8" id="KW-0479">Metal-binding</keyword>
<dbReference type="GO" id="GO:0004540">
    <property type="term" value="F:RNA nuclease activity"/>
    <property type="evidence" value="ECO:0007669"/>
    <property type="project" value="InterPro"/>
</dbReference>
<keyword evidence="8" id="KW-0800">Toxin</keyword>